<protein>
    <submittedName>
        <fullName evidence="2">Glycosyltransferase</fullName>
    </submittedName>
</protein>
<dbReference type="RefSeq" id="WP_286290133.1">
    <property type="nucleotide sequence ID" value="NZ_JASXSZ010000006.1"/>
</dbReference>
<evidence type="ECO:0000313" key="2">
    <source>
        <dbReference type="EMBL" id="MDL9981127.1"/>
    </source>
</evidence>
<feature type="domain" description="Erythromycin biosynthesis protein CIII-like C-terminal" evidence="1">
    <location>
        <begin position="213"/>
        <end position="338"/>
    </location>
</feature>
<accession>A0ABT7N342</accession>
<reference evidence="2 3" key="1">
    <citation type="submission" date="2023-06" db="EMBL/GenBank/DDBJ databases">
        <title>Microbacterium sp. nov., isolated from a waste landfill.</title>
        <authorList>
            <person name="Wen W."/>
        </authorList>
    </citation>
    <scope>NUCLEOTIDE SEQUENCE [LARGE SCALE GENOMIC DNA]</scope>
    <source>
        <strain evidence="2 3">ASV49</strain>
    </source>
</reference>
<dbReference type="PANTHER" id="PTHR48050">
    <property type="entry name" value="STEROL 3-BETA-GLUCOSYLTRANSFERASE"/>
    <property type="match status" value="1"/>
</dbReference>
<dbReference type="InterPro" id="IPR010610">
    <property type="entry name" value="EryCIII-like_C"/>
</dbReference>
<evidence type="ECO:0000313" key="3">
    <source>
        <dbReference type="Proteomes" id="UP001235064"/>
    </source>
</evidence>
<organism evidence="2 3">
    <name type="scientific">Microbacterium candidum</name>
    <dbReference type="NCBI Taxonomy" id="3041922"/>
    <lineage>
        <taxon>Bacteria</taxon>
        <taxon>Bacillati</taxon>
        <taxon>Actinomycetota</taxon>
        <taxon>Actinomycetes</taxon>
        <taxon>Micrococcales</taxon>
        <taxon>Microbacteriaceae</taxon>
        <taxon>Microbacterium</taxon>
    </lineage>
</organism>
<comment type="caution">
    <text evidence="2">The sequence shown here is derived from an EMBL/GenBank/DDBJ whole genome shotgun (WGS) entry which is preliminary data.</text>
</comment>
<name>A0ABT7N342_9MICO</name>
<dbReference type="InterPro" id="IPR050426">
    <property type="entry name" value="Glycosyltransferase_28"/>
</dbReference>
<dbReference type="EMBL" id="JASXSZ010000006">
    <property type="protein sequence ID" value="MDL9981127.1"/>
    <property type="molecule type" value="Genomic_DNA"/>
</dbReference>
<proteinExistence type="predicted"/>
<dbReference type="CDD" id="cd03784">
    <property type="entry name" value="GT1_Gtf-like"/>
    <property type="match status" value="1"/>
</dbReference>
<keyword evidence="3" id="KW-1185">Reference proteome</keyword>
<evidence type="ECO:0000259" key="1">
    <source>
        <dbReference type="Pfam" id="PF06722"/>
    </source>
</evidence>
<dbReference type="Proteomes" id="UP001235064">
    <property type="component" value="Unassembled WGS sequence"/>
</dbReference>
<dbReference type="PANTHER" id="PTHR48050:SF13">
    <property type="entry name" value="STEROL 3-BETA-GLUCOSYLTRANSFERASE UGT80A2"/>
    <property type="match status" value="1"/>
</dbReference>
<sequence>MARIAVITFAGGGNIPPLVRIATELSARGHDLHVLADAATAAQFDAPSTELTELGFWTPGVARSVAQTTAQAVRLVSDRALEESVLRQLAVLRPDVVLVDCLLAGCARGAREAGFRAVVLFHTYLDYWTKNLARGPVGMLAALRGRGPRRSWDAADLRLVLCDAELDPSAPADGTVWTGSTERGTAATAQHPPLVVASLSTMELPGQADAYREIVRALGSLDVQGIVTLGGLDVEALVAPPNVEIRGRVPHDDLFPHASLVIGHGGLSTTSRALAHGVPLVLMPMHPLLDQPMVARSVADAGAGVLLKRTATADDIAASAGRVLADQTYRAAAMRIGDRFRSVDGAGVAADAVERVILERRLPTAPR</sequence>
<dbReference type="SUPFAM" id="SSF53756">
    <property type="entry name" value="UDP-Glycosyltransferase/glycogen phosphorylase"/>
    <property type="match status" value="1"/>
</dbReference>
<dbReference type="InterPro" id="IPR002213">
    <property type="entry name" value="UDP_glucos_trans"/>
</dbReference>
<dbReference type="Pfam" id="PF06722">
    <property type="entry name" value="EryCIII-like_C"/>
    <property type="match status" value="1"/>
</dbReference>
<gene>
    <name evidence="2" type="ORF">QSV35_17480</name>
</gene>
<dbReference type="Gene3D" id="3.40.50.2000">
    <property type="entry name" value="Glycogen Phosphorylase B"/>
    <property type="match status" value="2"/>
</dbReference>